<dbReference type="WBParaSite" id="Csp11.Scaffold629.g11293.t1">
    <property type="protein sequence ID" value="Csp11.Scaffold629.g11293.t1"/>
    <property type="gene ID" value="Csp11.Scaffold629.g11293"/>
</dbReference>
<accession>A0A1I7TSD7</accession>
<feature type="region of interest" description="Disordered" evidence="1">
    <location>
        <begin position="1"/>
        <end position="52"/>
    </location>
</feature>
<dbReference type="AlphaFoldDB" id="A0A1I7TSD7"/>
<evidence type="ECO:0000313" key="3">
    <source>
        <dbReference type="WBParaSite" id="Csp11.Scaffold629.g11293.t1"/>
    </source>
</evidence>
<protein>
    <submittedName>
        <fullName evidence="3">Malic domain-containing protein</fullName>
    </submittedName>
</protein>
<organism evidence="2 3">
    <name type="scientific">Caenorhabditis tropicalis</name>
    <dbReference type="NCBI Taxonomy" id="1561998"/>
    <lineage>
        <taxon>Eukaryota</taxon>
        <taxon>Metazoa</taxon>
        <taxon>Ecdysozoa</taxon>
        <taxon>Nematoda</taxon>
        <taxon>Chromadorea</taxon>
        <taxon>Rhabditida</taxon>
        <taxon>Rhabditina</taxon>
        <taxon>Rhabditomorpha</taxon>
        <taxon>Rhabditoidea</taxon>
        <taxon>Rhabditidae</taxon>
        <taxon>Peloderinae</taxon>
        <taxon>Caenorhabditis</taxon>
    </lineage>
</organism>
<proteinExistence type="predicted"/>
<feature type="compositionally biased region" description="Basic and acidic residues" evidence="1">
    <location>
        <begin position="15"/>
        <end position="35"/>
    </location>
</feature>
<reference evidence="3" key="1">
    <citation type="submission" date="2016-11" db="UniProtKB">
        <authorList>
            <consortium name="WormBaseParasite"/>
        </authorList>
    </citation>
    <scope>IDENTIFICATION</scope>
</reference>
<name>A0A1I7TSD7_9PELO</name>
<evidence type="ECO:0000256" key="1">
    <source>
        <dbReference type="SAM" id="MobiDB-lite"/>
    </source>
</evidence>
<evidence type="ECO:0000313" key="2">
    <source>
        <dbReference type="Proteomes" id="UP000095282"/>
    </source>
</evidence>
<keyword evidence="2" id="KW-1185">Reference proteome</keyword>
<dbReference type="Proteomes" id="UP000095282">
    <property type="component" value="Unplaced"/>
</dbReference>
<sequence length="175" mass="20206">MWFLRSRMFGSAADQNERERGDEEEPPRRIMDTLNHRRPRGEGSMMGARQSTTSHHDTFQVYVLSQSVSITDRYTLTGEDKKNDTLKHLNCTCISIRIETFSQRTHEQFEKEKKKQMEKKNCLLVLDEGFVGLLGIAKEHGLVLLMEGLGTRMICTFAAEILMANFFSNCNCFFL</sequence>